<dbReference type="InterPro" id="IPR000086">
    <property type="entry name" value="NUDIX_hydrolase_dom"/>
</dbReference>
<gene>
    <name evidence="9" type="ORF">FHQ18_03295</name>
</gene>
<dbReference type="EMBL" id="VFJB01000003">
    <property type="protein sequence ID" value="KAA0258989.1"/>
    <property type="molecule type" value="Genomic_DNA"/>
</dbReference>
<dbReference type="GO" id="GO:0016787">
    <property type="term" value="F:hydrolase activity"/>
    <property type="evidence" value="ECO:0007669"/>
    <property type="project" value="UniProtKB-KW"/>
</dbReference>
<evidence type="ECO:0000313" key="10">
    <source>
        <dbReference type="Proteomes" id="UP000322876"/>
    </source>
</evidence>
<protein>
    <recommendedName>
        <fullName evidence="4">GDP-mannose pyrophosphatase</fullName>
    </recommendedName>
    <alternativeName>
        <fullName evidence="6">GDP-mannose hydrolase</fullName>
    </alternativeName>
    <alternativeName>
        <fullName evidence="7">GDPMK</fullName>
    </alternativeName>
</protein>
<dbReference type="Gene3D" id="3.90.79.10">
    <property type="entry name" value="Nucleoside Triphosphate Pyrophosphohydrolase"/>
    <property type="match status" value="1"/>
</dbReference>
<dbReference type="GO" id="GO:0006753">
    <property type="term" value="P:nucleoside phosphate metabolic process"/>
    <property type="evidence" value="ECO:0007669"/>
    <property type="project" value="TreeGrafter"/>
</dbReference>
<dbReference type="Pfam" id="PF00293">
    <property type="entry name" value="NUDIX"/>
    <property type="match status" value="1"/>
</dbReference>
<dbReference type="AlphaFoldDB" id="A0A5A8F6U4"/>
<dbReference type="InterPro" id="IPR015797">
    <property type="entry name" value="NUDIX_hydrolase-like_dom_sf"/>
</dbReference>
<evidence type="ECO:0000256" key="5">
    <source>
        <dbReference type="ARBA" id="ARBA00022801"/>
    </source>
</evidence>
<organism evidence="9 10">
    <name type="scientific">Deferribacter autotrophicus</name>
    <dbReference type="NCBI Taxonomy" id="500465"/>
    <lineage>
        <taxon>Bacteria</taxon>
        <taxon>Pseudomonadati</taxon>
        <taxon>Deferribacterota</taxon>
        <taxon>Deferribacteres</taxon>
        <taxon>Deferribacterales</taxon>
        <taxon>Deferribacteraceae</taxon>
        <taxon>Deferribacter</taxon>
    </lineage>
</organism>
<evidence type="ECO:0000256" key="6">
    <source>
        <dbReference type="ARBA" id="ARBA00032162"/>
    </source>
</evidence>
<dbReference type="PROSITE" id="PS51462">
    <property type="entry name" value="NUDIX"/>
    <property type="match status" value="1"/>
</dbReference>
<dbReference type="PANTHER" id="PTHR11839">
    <property type="entry name" value="UDP/ADP-SUGAR PYROPHOSPHATASE"/>
    <property type="match status" value="1"/>
</dbReference>
<dbReference type="PROSITE" id="PS00893">
    <property type="entry name" value="NUDIX_BOX"/>
    <property type="match status" value="1"/>
</dbReference>
<comment type="catalytic activity">
    <reaction evidence="1">
        <text>GDP-alpha-D-mannose + H2O = alpha-D-mannose 1-phosphate + GMP + 2 H(+)</text>
        <dbReference type="Rhea" id="RHEA:27978"/>
        <dbReference type="ChEBI" id="CHEBI:15377"/>
        <dbReference type="ChEBI" id="CHEBI:15378"/>
        <dbReference type="ChEBI" id="CHEBI:57527"/>
        <dbReference type="ChEBI" id="CHEBI:58115"/>
        <dbReference type="ChEBI" id="CHEBI:58409"/>
    </reaction>
</comment>
<comment type="caution">
    <text evidence="9">The sequence shown here is derived from an EMBL/GenBank/DDBJ whole genome shotgun (WGS) entry which is preliminary data.</text>
</comment>
<dbReference type="Proteomes" id="UP000322876">
    <property type="component" value="Unassembled WGS sequence"/>
</dbReference>
<evidence type="ECO:0000256" key="2">
    <source>
        <dbReference type="ARBA" id="ARBA00001946"/>
    </source>
</evidence>
<evidence type="ECO:0000256" key="1">
    <source>
        <dbReference type="ARBA" id="ARBA00000847"/>
    </source>
</evidence>
<dbReference type="OrthoDB" id="9806150at2"/>
<comment type="similarity">
    <text evidence="3">Belongs to the Nudix hydrolase family. NudK subfamily.</text>
</comment>
<dbReference type="PANTHER" id="PTHR11839:SF18">
    <property type="entry name" value="NUDIX HYDROLASE DOMAIN-CONTAINING PROTEIN"/>
    <property type="match status" value="1"/>
</dbReference>
<evidence type="ECO:0000256" key="7">
    <source>
        <dbReference type="ARBA" id="ARBA00032272"/>
    </source>
</evidence>
<feature type="domain" description="Nudix hydrolase" evidence="8">
    <location>
        <begin position="42"/>
        <end position="170"/>
    </location>
</feature>
<dbReference type="CDD" id="cd03424">
    <property type="entry name" value="NUDIX_ADPRase_Nudt5_UGPPase_Nudt14"/>
    <property type="match status" value="1"/>
</dbReference>
<keyword evidence="10" id="KW-1185">Reference proteome</keyword>
<evidence type="ECO:0000256" key="4">
    <source>
        <dbReference type="ARBA" id="ARBA00016377"/>
    </source>
</evidence>
<reference evidence="9 10" key="1">
    <citation type="submission" date="2019-06" db="EMBL/GenBank/DDBJ databases">
        <title>Genomic insights into carbon and energy metabolism of Deferribacter autotrophicus revealed new metabolic traits in the phylum Deferribacteres.</title>
        <authorList>
            <person name="Slobodkin A.I."/>
            <person name="Slobodkina G.B."/>
            <person name="Allioux M."/>
            <person name="Alain K."/>
            <person name="Jebbar M."/>
            <person name="Shadrin V."/>
            <person name="Kublanov I.V."/>
            <person name="Toshchakov S.V."/>
            <person name="Bonch-Osmolovskaya E.A."/>
        </authorList>
    </citation>
    <scope>NUCLEOTIDE SEQUENCE [LARGE SCALE GENOMIC DNA]</scope>
    <source>
        <strain evidence="9 10">SL50</strain>
    </source>
</reference>
<accession>A0A5A8F6U4</accession>
<sequence>MEKYWKLIKVEKKFQDHILNIDHKYYEFLKNGETHPFCAINTKNWVVIIPVTDNGRFVLVRQFRFAVEDTTLEFPGGAIDLGEPHSLAAVRELEEETGYKSDDIRYLGFVHPNPAILSNKCHIYVAYNCKNVGKTNFDKFEDIEIVLMDETEFKKYLIDNKITHSIVVAAYTKYLLSKDQ</sequence>
<proteinExistence type="inferred from homology"/>
<dbReference type="GO" id="GO:0005829">
    <property type="term" value="C:cytosol"/>
    <property type="evidence" value="ECO:0007669"/>
    <property type="project" value="TreeGrafter"/>
</dbReference>
<evidence type="ECO:0000313" key="9">
    <source>
        <dbReference type="EMBL" id="KAA0258989.1"/>
    </source>
</evidence>
<evidence type="ECO:0000256" key="3">
    <source>
        <dbReference type="ARBA" id="ARBA00007275"/>
    </source>
</evidence>
<evidence type="ECO:0000259" key="8">
    <source>
        <dbReference type="PROSITE" id="PS51462"/>
    </source>
</evidence>
<dbReference type="SUPFAM" id="SSF55811">
    <property type="entry name" value="Nudix"/>
    <property type="match status" value="1"/>
</dbReference>
<dbReference type="GO" id="GO:0019693">
    <property type="term" value="P:ribose phosphate metabolic process"/>
    <property type="evidence" value="ECO:0007669"/>
    <property type="project" value="TreeGrafter"/>
</dbReference>
<comment type="cofactor">
    <cofactor evidence="2">
        <name>Mg(2+)</name>
        <dbReference type="ChEBI" id="CHEBI:18420"/>
    </cofactor>
</comment>
<keyword evidence="5 9" id="KW-0378">Hydrolase</keyword>
<dbReference type="InterPro" id="IPR020084">
    <property type="entry name" value="NUDIX_hydrolase_CS"/>
</dbReference>
<dbReference type="RefSeq" id="WP_149265747.1">
    <property type="nucleotide sequence ID" value="NZ_VFJB01000003.1"/>
</dbReference>
<name>A0A5A8F6U4_9BACT</name>